<protein>
    <recommendedName>
        <fullName evidence="1">F-box domain-containing protein</fullName>
    </recommendedName>
</protein>
<dbReference type="InterPro" id="IPR001810">
    <property type="entry name" value="F-box_dom"/>
</dbReference>
<proteinExistence type="predicted"/>
<accession>A0AAV8UK44</accession>
<reference evidence="2 3" key="1">
    <citation type="journal article" date="2023" name="Nat. Commun.">
        <title>Origin of minicircular mitochondrial genomes in red algae.</title>
        <authorList>
            <person name="Lee Y."/>
            <person name="Cho C.H."/>
            <person name="Lee Y.M."/>
            <person name="Park S.I."/>
            <person name="Yang J.H."/>
            <person name="West J.A."/>
            <person name="Bhattacharya D."/>
            <person name="Yoon H.S."/>
        </authorList>
    </citation>
    <scope>NUCLEOTIDE SEQUENCE [LARGE SCALE GENOMIC DNA]</scope>
    <source>
        <strain evidence="2 3">CCMP1338</strain>
        <tissue evidence="2">Whole cell</tissue>
    </source>
</reference>
<name>A0AAV8UK44_9RHOD</name>
<evidence type="ECO:0000259" key="1">
    <source>
        <dbReference type="PROSITE" id="PS50181"/>
    </source>
</evidence>
<dbReference type="InterPro" id="IPR036047">
    <property type="entry name" value="F-box-like_dom_sf"/>
</dbReference>
<evidence type="ECO:0000313" key="3">
    <source>
        <dbReference type="Proteomes" id="UP001157974"/>
    </source>
</evidence>
<feature type="domain" description="F-box" evidence="1">
    <location>
        <begin position="15"/>
        <end position="61"/>
    </location>
</feature>
<dbReference type="SMART" id="SM00256">
    <property type="entry name" value="FBOX"/>
    <property type="match status" value="1"/>
</dbReference>
<dbReference type="EMBL" id="JAMWBK010000008">
    <property type="protein sequence ID" value="KAJ8902884.1"/>
    <property type="molecule type" value="Genomic_DNA"/>
</dbReference>
<sequence length="229" mass="26236">MSSSQDGEDAVDDVAVDGSSLPDEIWVKVAEGLEARDLSVLSHVNRRLLAICTSESLWRSLCLRDFAVPHGNREIYMEMEKKTNCSVNFRSRRPVYTGFDAVHVGRGVRYNEYDHSSHHFIYPVPSGALFLVFTLPRIPERGMILSIKHMEHHLREEGEHHGAYVDIFVNDLILLSRYSPCSAEYKVEDFEIPSRSLRTGRNVVRWNYIIGSSAFYWIQEVQMASVSNK</sequence>
<gene>
    <name evidence="2" type="ORF">NDN08_006204</name>
</gene>
<dbReference type="AlphaFoldDB" id="A0AAV8UK44"/>
<dbReference type="Proteomes" id="UP001157974">
    <property type="component" value="Unassembled WGS sequence"/>
</dbReference>
<dbReference type="Pfam" id="PF12937">
    <property type="entry name" value="F-box-like"/>
    <property type="match status" value="1"/>
</dbReference>
<dbReference type="PROSITE" id="PS50181">
    <property type="entry name" value="FBOX"/>
    <property type="match status" value="1"/>
</dbReference>
<dbReference type="Gene3D" id="1.20.1280.50">
    <property type="match status" value="1"/>
</dbReference>
<keyword evidence="3" id="KW-1185">Reference proteome</keyword>
<organism evidence="2 3">
    <name type="scientific">Rhodosorus marinus</name>
    <dbReference type="NCBI Taxonomy" id="101924"/>
    <lineage>
        <taxon>Eukaryota</taxon>
        <taxon>Rhodophyta</taxon>
        <taxon>Stylonematophyceae</taxon>
        <taxon>Stylonematales</taxon>
        <taxon>Stylonemataceae</taxon>
        <taxon>Rhodosorus</taxon>
    </lineage>
</organism>
<comment type="caution">
    <text evidence="2">The sequence shown here is derived from an EMBL/GenBank/DDBJ whole genome shotgun (WGS) entry which is preliminary data.</text>
</comment>
<evidence type="ECO:0000313" key="2">
    <source>
        <dbReference type="EMBL" id="KAJ8902884.1"/>
    </source>
</evidence>
<dbReference type="SUPFAM" id="SSF81383">
    <property type="entry name" value="F-box domain"/>
    <property type="match status" value="1"/>
</dbReference>